<dbReference type="AlphaFoldDB" id="A0A8T0IPZ8"/>
<comment type="caution">
    <text evidence="2">The sequence shown here is derived from an EMBL/GenBank/DDBJ whole genome shotgun (WGS) entry which is preliminary data.</text>
</comment>
<dbReference type="Proteomes" id="UP000822688">
    <property type="component" value="Chromosome 3"/>
</dbReference>
<keyword evidence="3" id="KW-1185">Reference proteome</keyword>
<dbReference type="EMBL" id="CM026423">
    <property type="protein sequence ID" value="KAG0585262.1"/>
    <property type="molecule type" value="Genomic_DNA"/>
</dbReference>
<gene>
    <name evidence="2" type="ORF">KC19_3G271300</name>
    <name evidence="1" type="ORF">KC19_6G226400</name>
</gene>
<reference evidence="2 3" key="1">
    <citation type="submission" date="2020-06" db="EMBL/GenBank/DDBJ databases">
        <title>WGS assembly of Ceratodon purpureus strain R40.</title>
        <authorList>
            <person name="Carey S.B."/>
            <person name="Jenkins J."/>
            <person name="Shu S."/>
            <person name="Lovell J.T."/>
            <person name="Sreedasyam A."/>
            <person name="Maumus F."/>
            <person name="Tiley G.P."/>
            <person name="Fernandez-Pozo N."/>
            <person name="Barry K."/>
            <person name="Chen C."/>
            <person name="Wang M."/>
            <person name="Lipzen A."/>
            <person name="Daum C."/>
            <person name="Saski C.A."/>
            <person name="Payton A.C."/>
            <person name="Mcbreen J.C."/>
            <person name="Conrad R.E."/>
            <person name="Kollar L.M."/>
            <person name="Olsson S."/>
            <person name="Huttunen S."/>
            <person name="Landis J.B."/>
            <person name="Wickett N.J."/>
            <person name="Johnson M.G."/>
            <person name="Rensing S.A."/>
            <person name="Grimwood J."/>
            <person name="Schmutz J."/>
            <person name="Mcdaniel S.F."/>
        </authorList>
    </citation>
    <scope>NUCLEOTIDE SEQUENCE</scope>
    <source>
        <strain evidence="2 3">R40</strain>
    </source>
</reference>
<dbReference type="EMBL" id="CM026427">
    <property type="protein sequence ID" value="KAG0571291.1"/>
    <property type="molecule type" value="Genomic_DNA"/>
</dbReference>
<sequence length="91" mass="10145">MMIRIALPAPRSRTSPYMPDKTYVFASPMVINTPRSFWVTYKRALSSLTLLSTSMSLDPAKSCMTSADVTMGVIPNSITVPWFDARITLIQ</sequence>
<proteinExistence type="predicted"/>
<evidence type="ECO:0000313" key="3">
    <source>
        <dbReference type="Proteomes" id="UP000822688"/>
    </source>
</evidence>
<dbReference type="Proteomes" id="UP000822688">
    <property type="component" value="Chromosome 6"/>
</dbReference>
<organism evidence="2 3">
    <name type="scientific">Ceratodon purpureus</name>
    <name type="common">Fire moss</name>
    <name type="synonym">Dicranum purpureum</name>
    <dbReference type="NCBI Taxonomy" id="3225"/>
    <lineage>
        <taxon>Eukaryota</taxon>
        <taxon>Viridiplantae</taxon>
        <taxon>Streptophyta</taxon>
        <taxon>Embryophyta</taxon>
        <taxon>Bryophyta</taxon>
        <taxon>Bryophytina</taxon>
        <taxon>Bryopsida</taxon>
        <taxon>Dicranidae</taxon>
        <taxon>Pseudoditrichales</taxon>
        <taxon>Ditrichaceae</taxon>
        <taxon>Ceratodon</taxon>
    </lineage>
</organism>
<protein>
    <submittedName>
        <fullName evidence="2">Uncharacterized protein</fullName>
    </submittedName>
</protein>
<accession>A0A8T0IPZ8</accession>
<evidence type="ECO:0000313" key="1">
    <source>
        <dbReference type="EMBL" id="KAG0571291.1"/>
    </source>
</evidence>
<name>A0A8T0IPZ8_CERPU</name>
<evidence type="ECO:0000313" key="2">
    <source>
        <dbReference type="EMBL" id="KAG0585262.1"/>
    </source>
</evidence>